<dbReference type="InterPro" id="IPR052047">
    <property type="entry name" value="GH94_Enzymes"/>
</dbReference>
<evidence type="ECO:0000259" key="3">
    <source>
        <dbReference type="Pfam" id="PF06165"/>
    </source>
</evidence>
<dbReference type="InterPro" id="IPR012341">
    <property type="entry name" value="6hp_glycosidase-like_sf"/>
</dbReference>
<proteinExistence type="predicted"/>
<sequence length="790" mass="90126">MKHPYGYFNESGTEFHVTNPETPRAFDNFLWNRSLFSNVQQTGVGYCDYQIGDREAVQLLTGNGRVCDFDIFGRDSLMSRLLYIRDNETAEYWNVNWEPVRAPYDHYECIHGMGYTRIETSVKKIGASYRIFVPAGQDPVELWSLTVRNEGETARNLSIFIYNQFQFRYKWGFDSYGDMLFRSSEYRREDNAVVASKHPHVRPHDYLVGFLTSDMPMTAWDGTRSAFVGTYGTLREPKAVVEGHCSNTPGSSDATIGAAQYDILLEPGEERALSLILGVTDHPEHIREVRDRYLGKFEQYFHALQNEKQTMADAFTVQTPDAHLNRMFNYWVKEQAMFGAAWCRWGWNGYRDIVQHGFGVSSIDPNRSREILLEAVQYQYASGLALRGWNPVDTKAYSDSALWLVFTLVHYLRETDDQSILWQSVPFYDGGEATLLVHIERALNFLEEHKGAHGLCLIKYGDWNDSLTAVGKDGRGESVWLTEAYGEALQRMAGLMDHLGDDSKAAEYRSRFENVKTAVNESSWDGAWYVRCFDDEGAAVGSSRCREGKIFSESQAWALIAGIATPERAQVLLDSCVEQLQTPQGFKLLAPTFTQLDDHVGRISSMEPGICENGTIYSHINIWLILGMIRYGRPEEAYDAFCRFTAGYLEGEANHKHLNPPYIYANCYYGPDHKNSAWLMEFAWITGSISWILNVMMNDFLGILPDYDGLLIQPCIPRYWKEYRVVRRFRGAKYQIMVKNPDGQHEGVVSLTVDGKTVKGNKVPLFEDGFHTVIAQLGRYEDNSNVLSGR</sequence>
<feature type="domain" description="Glycosyl hydrolase 94 supersandwich" evidence="3">
    <location>
        <begin position="17"/>
        <end position="294"/>
    </location>
</feature>
<dbReference type="Gene3D" id="2.60.420.10">
    <property type="entry name" value="Maltose phosphorylase, domain 3"/>
    <property type="match status" value="1"/>
</dbReference>
<organism evidence="5 6">
    <name type="scientific">Bianquea renquensis</name>
    <dbReference type="NCBI Taxonomy" id="2763661"/>
    <lineage>
        <taxon>Bacteria</taxon>
        <taxon>Bacillati</taxon>
        <taxon>Bacillota</taxon>
        <taxon>Clostridia</taxon>
        <taxon>Eubacteriales</taxon>
        <taxon>Bianqueaceae</taxon>
        <taxon>Bianquea</taxon>
    </lineage>
</organism>
<dbReference type="InterPro" id="IPR010383">
    <property type="entry name" value="Glyco_hydrolase_94_b-supersand"/>
</dbReference>
<protein>
    <recommendedName>
        <fullName evidence="7">Cellobiose phosphorylase</fullName>
    </recommendedName>
</protein>
<keyword evidence="1" id="KW-0328">Glycosyltransferase</keyword>
<accession>A0A926DW59</accession>
<dbReference type="Pfam" id="PF06165">
    <property type="entry name" value="GH94_b-supersand"/>
    <property type="match status" value="1"/>
</dbReference>
<comment type="caution">
    <text evidence="5">The sequence shown here is derived from an EMBL/GenBank/DDBJ whole genome shotgun (WGS) entry which is preliminary data.</text>
</comment>
<name>A0A926DW59_9FIRM</name>
<dbReference type="Pfam" id="PF17167">
    <property type="entry name" value="Glyco_hydro_94"/>
    <property type="match status" value="1"/>
</dbReference>
<evidence type="ECO:0000256" key="2">
    <source>
        <dbReference type="ARBA" id="ARBA00022679"/>
    </source>
</evidence>
<dbReference type="InterPro" id="IPR008928">
    <property type="entry name" value="6-hairpin_glycosidase_sf"/>
</dbReference>
<dbReference type="RefSeq" id="WP_177720211.1">
    <property type="nucleotide sequence ID" value="NZ_JACRSQ010000039.1"/>
</dbReference>
<dbReference type="Proteomes" id="UP000657006">
    <property type="component" value="Unassembled WGS sequence"/>
</dbReference>
<dbReference type="PANTHER" id="PTHR37469:SF2">
    <property type="entry name" value="CELLOBIONIC ACID PHOSPHORYLASE"/>
    <property type="match status" value="1"/>
</dbReference>
<dbReference type="Gene3D" id="2.70.98.40">
    <property type="entry name" value="Glycoside hydrolase, family 65, N-terminal domain"/>
    <property type="match status" value="1"/>
</dbReference>
<feature type="domain" description="Glycosyl hydrolase 94 catalytic" evidence="4">
    <location>
        <begin position="312"/>
        <end position="702"/>
    </location>
</feature>
<dbReference type="AlphaFoldDB" id="A0A926DW59"/>
<dbReference type="InterPro" id="IPR011013">
    <property type="entry name" value="Gal_mutarotase_sf_dom"/>
</dbReference>
<dbReference type="SUPFAM" id="SSF48208">
    <property type="entry name" value="Six-hairpin glycosidases"/>
    <property type="match status" value="1"/>
</dbReference>
<evidence type="ECO:0008006" key="7">
    <source>
        <dbReference type="Google" id="ProtNLM"/>
    </source>
</evidence>
<dbReference type="GO" id="GO:0016757">
    <property type="term" value="F:glycosyltransferase activity"/>
    <property type="evidence" value="ECO:0007669"/>
    <property type="project" value="UniProtKB-KW"/>
</dbReference>
<evidence type="ECO:0000313" key="6">
    <source>
        <dbReference type="Proteomes" id="UP000657006"/>
    </source>
</evidence>
<dbReference type="InterPro" id="IPR033432">
    <property type="entry name" value="GH94_catalytic"/>
</dbReference>
<evidence type="ECO:0000313" key="5">
    <source>
        <dbReference type="EMBL" id="MBC8544993.1"/>
    </source>
</evidence>
<dbReference type="SUPFAM" id="SSF74650">
    <property type="entry name" value="Galactose mutarotase-like"/>
    <property type="match status" value="1"/>
</dbReference>
<dbReference type="EMBL" id="JACRSQ010000039">
    <property type="protein sequence ID" value="MBC8544993.1"/>
    <property type="molecule type" value="Genomic_DNA"/>
</dbReference>
<dbReference type="GO" id="GO:0005975">
    <property type="term" value="P:carbohydrate metabolic process"/>
    <property type="evidence" value="ECO:0007669"/>
    <property type="project" value="InterPro"/>
</dbReference>
<keyword evidence="2" id="KW-0808">Transferase</keyword>
<reference evidence="5" key="1">
    <citation type="submission" date="2020-08" db="EMBL/GenBank/DDBJ databases">
        <title>Genome public.</title>
        <authorList>
            <person name="Liu C."/>
            <person name="Sun Q."/>
        </authorList>
    </citation>
    <scope>NUCLEOTIDE SEQUENCE</scope>
    <source>
        <strain evidence="5">NSJ-32</strain>
    </source>
</reference>
<evidence type="ECO:0000259" key="4">
    <source>
        <dbReference type="Pfam" id="PF17167"/>
    </source>
</evidence>
<dbReference type="InterPro" id="IPR037018">
    <property type="entry name" value="GH65_N"/>
</dbReference>
<dbReference type="PANTHER" id="PTHR37469">
    <property type="entry name" value="CELLOBIONIC ACID PHOSPHORYLASE-RELATED"/>
    <property type="match status" value="1"/>
</dbReference>
<gene>
    <name evidence="5" type="ORF">H8730_15735</name>
</gene>
<evidence type="ECO:0000256" key="1">
    <source>
        <dbReference type="ARBA" id="ARBA00022676"/>
    </source>
</evidence>
<dbReference type="Gene3D" id="1.50.10.10">
    <property type="match status" value="1"/>
</dbReference>
<keyword evidence="6" id="KW-1185">Reference proteome</keyword>
<dbReference type="GO" id="GO:0030246">
    <property type="term" value="F:carbohydrate binding"/>
    <property type="evidence" value="ECO:0007669"/>
    <property type="project" value="InterPro"/>
</dbReference>